<accession>A0A8E2AWR0</accession>
<proteinExistence type="predicted"/>
<evidence type="ECO:0000313" key="2">
    <source>
        <dbReference type="Proteomes" id="UP000250043"/>
    </source>
</evidence>
<protein>
    <submittedName>
        <fullName evidence="1">Uncharacterized protein</fullName>
    </submittedName>
</protein>
<keyword evidence="2" id="KW-1185">Reference proteome</keyword>
<dbReference type="Proteomes" id="UP000250043">
    <property type="component" value="Unassembled WGS sequence"/>
</dbReference>
<evidence type="ECO:0000313" key="1">
    <source>
        <dbReference type="EMBL" id="OCH89492.1"/>
    </source>
</evidence>
<sequence length="123" mass="13794">MFLMSSFMPLALSEVLHVVIQLGAAAQYDGHRTTAPCPQWSRLVRVFGSRYPRDSKGNVIPVPGPERAVTRPSLSLCQHEAQVDDLPANSSPSDAYDYPISVRYLWYKEAGKREAWSRVEMSP</sequence>
<dbReference type="AlphaFoldDB" id="A0A8E2AWR0"/>
<name>A0A8E2AWR0_9APHY</name>
<dbReference type="EMBL" id="KV722425">
    <property type="protein sequence ID" value="OCH89492.1"/>
    <property type="molecule type" value="Genomic_DNA"/>
</dbReference>
<reference evidence="1 2" key="1">
    <citation type="submission" date="2016-07" db="EMBL/GenBank/DDBJ databases">
        <title>Draft genome of the white-rot fungus Obba rivulosa 3A-2.</title>
        <authorList>
            <consortium name="DOE Joint Genome Institute"/>
            <person name="Miettinen O."/>
            <person name="Riley R."/>
            <person name="Acob R."/>
            <person name="Barry K."/>
            <person name="Cullen D."/>
            <person name="De Vries R."/>
            <person name="Hainaut M."/>
            <person name="Hatakka A."/>
            <person name="Henrissat B."/>
            <person name="Hilden K."/>
            <person name="Kuo R."/>
            <person name="Labutti K."/>
            <person name="Lipzen A."/>
            <person name="Makela M.R."/>
            <person name="Sandor L."/>
            <person name="Spatafora J.W."/>
            <person name="Grigoriev I.V."/>
            <person name="Hibbett D.S."/>
        </authorList>
    </citation>
    <scope>NUCLEOTIDE SEQUENCE [LARGE SCALE GENOMIC DNA]</scope>
    <source>
        <strain evidence="1 2">3A-2</strain>
    </source>
</reference>
<gene>
    <name evidence="1" type="ORF">OBBRIDRAFT_660859</name>
</gene>
<organism evidence="1 2">
    <name type="scientific">Obba rivulosa</name>
    <dbReference type="NCBI Taxonomy" id="1052685"/>
    <lineage>
        <taxon>Eukaryota</taxon>
        <taxon>Fungi</taxon>
        <taxon>Dikarya</taxon>
        <taxon>Basidiomycota</taxon>
        <taxon>Agaricomycotina</taxon>
        <taxon>Agaricomycetes</taxon>
        <taxon>Polyporales</taxon>
        <taxon>Gelatoporiaceae</taxon>
        <taxon>Obba</taxon>
    </lineage>
</organism>